<reference evidence="1" key="1">
    <citation type="submission" date="2021-06" db="EMBL/GenBank/DDBJ databases">
        <authorList>
            <person name="Hodson N. C."/>
            <person name="Mongue J. A."/>
            <person name="Jaron S. K."/>
        </authorList>
    </citation>
    <scope>NUCLEOTIDE SEQUENCE</scope>
</reference>
<dbReference type="EMBL" id="CAJVCH010130200">
    <property type="protein sequence ID" value="CAG7726067.1"/>
    <property type="molecule type" value="Genomic_DNA"/>
</dbReference>
<dbReference type="AlphaFoldDB" id="A0A8J2JWU7"/>
<proteinExistence type="predicted"/>
<organism evidence="1 2">
    <name type="scientific">Allacma fusca</name>
    <dbReference type="NCBI Taxonomy" id="39272"/>
    <lineage>
        <taxon>Eukaryota</taxon>
        <taxon>Metazoa</taxon>
        <taxon>Ecdysozoa</taxon>
        <taxon>Arthropoda</taxon>
        <taxon>Hexapoda</taxon>
        <taxon>Collembola</taxon>
        <taxon>Symphypleona</taxon>
        <taxon>Sminthuridae</taxon>
        <taxon>Allacma</taxon>
    </lineage>
</organism>
<evidence type="ECO:0000313" key="2">
    <source>
        <dbReference type="Proteomes" id="UP000708208"/>
    </source>
</evidence>
<comment type="caution">
    <text evidence="1">The sequence shown here is derived from an EMBL/GenBank/DDBJ whole genome shotgun (WGS) entry which is preliminary data.</text>
</comment>
<evidence type="ECO:0000313" key="1">
    <source>
        <dbReference type="EMBL" id="CAG7726067.1"/>
    </source>
</evidence>
<name>A0A8J2JWU7_9HEXA</name>
<accession>A0A8J2JWU7</accession>
<sequence>MMAVPASAFDDPIRSFTTAFHSKILTGCSSVDLTLQGNFTSASNSKIIHSARTIFPGQTILQMFKQNPDHSLTSPILKHFFGCYVIVAKINNVDNFSLESFEIFNNNVLSTYCIFIFPKQPNGEIVSEDQITTFANFVRRIPKPIFLTVSEFGLKGFVSRGANTKQVKNIYETNYRGLTSNNDLSNLLESKPDFQQEPITVLVCAVCVPKETEDGKTEPPDPIVNTLYDFVTFVNASLVLEPVFGDVKASHFENGEWDEWVAP</sequence>
<gene>
    <name evidence="1" type="ORF">AFUS01_LOCUS14997</name>
</gene>
<feature type="non-terminal residue" evidence="1">
    <location>
        <position position="263"/>
    </location>
</feature>
<protein>
    <submittedName>
        <fullName evidence="1">Uncharacterized protein</fullName>
    </submittedName>
</protein>
<keyword evidence="2" id="KW-1185">Reference proteome</keyword>
<dbReference type="Proteomes" id="UP000708208">
    <property type="component" value="Unassembled WGS sequence"/>
</dbReference>